<keyword evidence="2" id="KW-1185">Reference proteome</keyword>
<accession>A0A151ATX6</accession>
<dbReference type="AlphaFoldDB" id="A0A151ATX6"/>
<protein>
    <submittedName>
        <fullName evidence="1">Uncharacterized protein</fullName>
    </submittedName>
</protein>
<proteinExistence type="predicted"/>
<dbReference type="Proteomes" id="UP000075670">
    <property type="component" value="Unassembled WGS sequence"/>
</dbReference>
<evidence type="ECO:0000313" key="2">
    <source>
        <dbReference type="Proteomes" id="UP000075670"/>
    </source>
</evidence>
<dbReference type="EMBL" id="LTBC01000015">
    <property type="protein sequence ID" value="KYH31075.1"/>
    <property type="molecule type" value="Genomic_DNA"/>
</dbReference>
<gene>
    <name evidence="1" type="ORF">MOMUL_26060</name>
</gene>
<dbReference type="RefSeq" id="WP_062285382.1">
    <property type="nucleotide sequence ID" value="NZ_LTBC01000015.1"/>
</dbReference>
<organism evidence="1 2">
    <name type="scientific">Moorella mulderi DSM 14980</name>
    <dbReference type="NCBI Taxonomy" id="1122241"/>
    <lineage>
        <taxon>Bacteria</taxon>
        <taxon>Bacillati</taxon>
        <taxon>Bacillota</taxon>
        <taxon>Clostridia</taxon>
        <taxon>Neomoorellales</taxon>
        <taxon>Neomoorellaceae</taxon>
        <taxon>Neomoorella</taxon>
    </lineage>
</organism>
<comment type="caution">
    <text evidence="1">The sequence shown here is derived from an EMBL/GenBank/DDBJ whole genome shotgun (WGS) entry which is preliminary data.</text>
</comment>
<name>A0A151ATX6_9FIRM</name>
<sequence length="181" mass="20546">MHFKGWRLQFVFLAALLTLGLLTGGQWAYRHYSQEKPLTDTLKSDPAVQEATVIRTAAGLEVRVILGPGADLPQAYRQVQETVHKLYGRQPVKLVIQDRRSPALESLWRESQFTIYEAAVRGNFTQMAATVDRLARQAGIDHYAVNVDDNYIYLQFSQGQAYLYQVVPRQNYVTRGEGQSV</sequence>
<evidence type="ECO:0000313" key="1">
    <source>
        <dbReference type="EMBL" id="KYH31075.1"/>
    </source>
</evidence>
<dbReference type="PATRIC" id="fig|1122241.3.peg.2769"/>
<dbReference type="OrthoDB" id="1722928at2"/>
<reference evidence="1 2" key="1">
    <citation type="submission" date="2016-02" db="EMBL/GenBank/DDBJ databases">
        <title>Genome sequence of Moorella mulderi DSM 14980.</title>
        <authorList>
            <person name="Poehlein A."/>
            <person name="Daniel R."/>
        </authorList>
    </citation>
    <scope>NUCLEOTIDE SEQUENCE [LARGE SCALE GENOMIC DNA]</scope>
    <source>
        <strain evidence="1 2">DSM 14980</strain>
    </source>
</reference>